<gene>
    <name evidence="2" type="ORF">GCM10010145_26580</name>
</gene>
<dbReference type="GO" id="GO:0043856">
    <property type="term" value="F:anti-sigma factor antagonist activity"/>
    <property type="evidence" value="ECO:0007669"/>
    <property type="project" value="TreeGrafter"/>
</dbReference>
<dbReference type="PANTHER" id="PTHR33495">
    <property type="entry name" value="ANTI-SIGMA FACTOR ANTAGONIST TM_1081-RELATED-RELATED"/>
    <property type="match status" value="1"/>
</dbReference>
<dbReference type="InterPro" id="IPR058548">
    <property type="entry name" value="MlaB-like_STAS"/>
</dbReference>
<dbReference type="RefSeq" id="WP_189216955.1">
    <property type="nucleotide sequence ID" value="NZ_BMQK01000004.1"/>
</dbReference>
<evidence type="ECO:0000313" key="2">
    <source>
        <dbReference type="EMBL" id="GGQ55468.1"/>
    </source>
</evidence>
<dbReference type="SUPFAM" id="SSF52091">
    <property type="entry name" value="SpoIIaa-like"/>
    <property type="match status" value="1"/>
</dbReference>
<reference evidence="2" key="1">
    <citation type="journal article" date="2014" name="Int. J. Syst. Evol. Microbiol.">
        <title>Complete genome sequence of Corynebacterium casei LMG S-19264T (=DSM 44701T), isolated from a smear-ripened cheese.</title>
        <authorList>
            <consortium name="US DOE Joint Genome Institute (JGI-PGF)"/>
            <person name="Walter F."/>
            <person name="Albersmeier A."/>
            <person name="Kalinowski J."/>
            <person name="Ruckert C."/>
        </authorList>
    </citation>
    <scope>NUCLEOTIDE SEQUENCE</scope>
    <source>
        <strain evidence="2">JCM 3131</strain>
    </source>
</reference>
<proteinExistence type="predicted"/>
<comment type="caution">
    <text evidence="2">The sequence shown here is derived from an EMBL/GenBank/DDBJ whole genome shotgun (WGS) entry which is preliminary data.</text>
</comment>
<dbReference type="Gene3D" id="3.30.750.24">
    <property type="entry name" value="STAS domain"/>
    <property type="match status" value="1"/>
</dbReference>
<accession>A0A918BC66</accession>
<dbReference type="PROSITE" id="PS50801">
    <property type="entry name" value="STAS"/>
    <property type="match status" value="1"/>
</dbReference>
<dbReference type="EMBL" id="BMQK01000004">
    <property type="protein sequence ID" value="GGQ55468.1"/>
    <property type="molecule type" value="Genomic_DNA"/>
</dbReference>
<dbReference type="AlphaFoldDB" id="A0A918BC66"/>
<reference evidence="2" key="2">
    <citation type="submission" date="2020-09" db="EMBL/GenBank/DDBJ databases">
        <authorList>
            <person name="Sun Q."/>
            <person name="Ohkuma M."/>
        </authorList>
    </citation>
    <scope>NUCLEOTIDE SEQUENCE</scope>
    <source>
        <strain evidence="2">JCM 3131</strain>
    </source>
</reference>
<keyword evidence="3" id="KW-1185">Reference proteome</keyword>
<evidence type="ECO:0000313" key="3">
    <source>
        <dbReference type="Proteomes" id="UP000620156"/>
    </source>
</evidence>
<name>A0A918BC66_9ACTN</name>
<dbReference type="Pfam" id="PF13466">
    <property type="entry name" value="STAS_2"/>
    <property type="match status" value="1"/>
</dbReference>
<dbReference type="Proteomes" id="UP000620156">
    <property type="component" value="Unassembled WGS sequence"/>
</dbReference>
<sequence length="122" mass="12985">MTAPDPEFSLIVTAVADVLRVEIAGDLDQTASEELVRAVAGHLTPGTAFRHLRLDFRQLTWIDSMGLAALLRTRRLTSTAGVRLRLDNRPGFLDRLLALTGTSAHLTASGSTGEEVTGTGTG</sequence>
<dbReference type="CDD" id="cd07043">
    <property type="entry name" value="STAS_anti-anti-sigma_factors"/>
    <property type="match status" value="1"/>
</dbReference>
<dbReference type="PANTHER" id="PTHR33495:SF2">
    <property type="entry name" value="ANTI-SIGMA FACTOR ANTAGONIST TM_1081-RELATED"/>
    <property type="match status" value="1"/>
</dbReference>
<protein>
    <recommendedName>
        <fullName evidence="1">STAS domain-containing protein</fullName>
    </recommendedName>
</protein>
<feature type="domain" description="STAS" evidence="1">
    <location>
        <begin position="8"/>
        <end position="101"/>
    </location>
</feature>
<evidence type="ECO:0000259" key="1">
    <source>
        <dbReference type="PROSITE" id="PS50801"/>
    </source>
</evidence>
<dbReference type="InterPro" id="IPR002645">
    <property type="entry name" value="STAS_dom"/>
</dbReference>
<dbReference type="InterPro" id="IPR036513">
    <property type="entry name" value="STAS_dom_sf"/>
</dbReference>
<organism evidence="2 3">
    <name type="scientific">Streptomyces ruber</name>
    <dbReference type="NCBI Taxonomy" id="83378"/>
    <lineage>
        <taxon>Bacteria</taxon>
        <taxon>Bacillati</taxon>
        <taxon>Actinomycetota</taxon>
        <taxon>Actinomycetes</taxon>
        <taxon>Kitasatosporales</taxon>
        <taxon>Streptomycetaceae</taxon>
        <taxon>Streptomyces</taxon>
    </lineage>
</organism>